<feature type="signal peptide" evidence="1">
    <location>
        <begin position="1"/>
        <end position="20"/>
    </location>
</feature>
<feature type="chain" id="PRO_5046893730" description="Glycoside hydrolase 131 catalytic N-terminal domain-containing protein" evidence="1">
    <location>
        <begin position="21"/>
        <end position="297"/>
    </location>
</feature>
<keyword evidence="1" id="KW-0732">Signal</keyword>
<dbReference type="PANTHER" id="PTHR34612:SF2">
    <property type="entry name" value="GLYCOSIDE HYDROLASE 131 CATALYTIC N-TERMINAL DOMAIN-CONTAINING PROTEIN"/>
    <property type="match status" value="1"/>
</dbReference>
<dbReference type="PANTHER" id="PTHR34612">
    <property type="entry name" value="GH131_N DOMAIN-CONTAINING PROTEIN"/>
    <property type="match status" value="1"/>
</dbReference>
<dbReference type="Proteomes" id="UP001391051">
    <property type="component" value="Unassembled WGS sequence"/>
</dbReference>
<dbReference type="InterPro" id="IPR041524">
    <property type="entry name" value="GH131_N"/>
</dbReference>
<evidence type="ECO:0000256" key="1">
    <source>
        <dbReference type="SAM" id="SignalP"/>
    </source>
</evidence>
<dbReference type="Gene3D" id="2.60.120.1160">
    <property type="match status" value="1"/>
</dbReference>
<gene>
    <name evidence="3" type="ORF">PG986_005126</name>
</gene>
<evidence type="ECO:0000313" key="3">
    <source>
        <dbReference type="EMBL" id="KAK7955904.1"/>
    </source>
</evidence>
<comment type="caution">
    <text evidence="3">The sequence shown here is derived from an EMBL/GenBank/DDBJ whole genome shotgun (WGS) entry which is preliminary data.</text>
</comment>
<dbReference type="GeneID" id="92074410"/>
<proteinExistence type="predicted"/>
<evidence type="ECO:0000313" key="4">
    <source>
        <dbReference type="Proteomes" id="UP001391051"/>
    </source>
</evidence>
<name>A0ABR1QH26_9PEZI</name>
<reference evidence="3 4" key="1">
    <citation type="submission" date="2023-01" db="EMBL/GenBank/DDBJ databases">
        <title>Analysis of 21 Apiospora genomes using comparative genomics revels a genus with tremendous synthesis potential of carbohydrate active enzymes and secondary metabolites.</title>
        <authorList>
            <person name="Sorensen T."/>
        </authorList>
    </citation>
    <scope>NUCLEOTIDE SEQUENCE [LARGE SCALE GENOMIC DNA]</scope>
    <source>
        <strain evidence="3 4">CBS 24483</strain>
    </source>
</reference>
<dbReference type="Pfam" id="PF18271">
    <property type="entry name" value="GH131_N"/>
    <property type="match status" value="1"/>
</dbReference>
<organism evidence="3 4">
    <name type="scientific">Apiospora aurea</name>
    <dbReference type="NCBI Taxonomy" id="335848"/>
    <lineage>
        <taxon>Eukaryota</taxon>
        <taxon>Fungi</taxon>
        <taxon>Dikarya</taxon>
        <taxon>Ascomycota</taxon>
        <taxon>Pezizomycotina</taxon>
        <taxon>Sordariomycetes</taxon>
        <taxon>Xylariomycetidae</taxon>
        <taxon>Amphisphaeriales</taxon>
        <taxon>Apiosporaceae</taxon>
        <taxon>Apiospora</taxon>
    </lineage>
</organism>
<dbReference type="RefSeq" id="XP_066701210.1">
    <property type="nucleotide sequence ID" value="XM_066841348.1"/>
</dbReference>
<feature type="domain" description="Glycoside hydrolase 131 catalytic N-terminal" evidence="2">
    <location>
        <begin position="25"/>
        <end position="291"/>
    </location>
</feature>
<protein>
    <recommendedName>
        <fullName evidence="2">Glycoside hydrolase 131 catalytic N-terminal domain-containing protein</fullName>
    </recommendedName>
</protein>
<dbReference type="EMBL" id="JAQQWE010000004">
    <property type="protein sequence ID" value="KAK7955904.1"/>
    <property type="molecule type" value="Genomic_DNA"/>
</dbReference>
<evidence type="ECO:0000259" key="2">
    <source>
        <dbReference type="Pfam" id="PF18271"/>
    </source>
</evidence>
<keyword evidence="4" id="KW-1185">Reference proteome</keyword>
<sequence length="297" mass="31312">MYTRSSLLVALASLASLGASQKCKLQFDGRVPTGFAAAKFDAENGIFNPSNVVGKGLKLSEVVKTPAVNGSLMAANGCDSSTPKPAPLEVTINDQSIFEPSATNVQVGFRRAELLIASNTGTDASTTGVKTLHFSVMKDAARPLNLTHEYQLVFLEDAAFSTNQFVLKTGAIMGGDAAADPDTLQLFGNVNSQPLQTLFSTKFTEGVFHNFAVTNDFDKKTTQVFYSQGTAALKEQTKALANDNSGQGQFHFGVLKKGLGGNGDPKQGTQEADIDEGIIYGGIFMEDSSTGCVSLSA</sequence>
<accession>A0ABR1QH26</accession>